<dbReference type="Pfam" id="PF00892">
    <property type="entry name" value="EamA"/>
    <property type="match status" value="2"/>
</dbReference>
<keyword evidence="9" id="KW-1185">Reference proteome</keyword>
<feature type="transmembrane region" description="Helical" evidence="6">
    <location>
        <begin position="77"/>
        <end position="99"/>
    </location>
</feature>
<proteinExistence type="inferred from homology"/>
<evidence type="ECO:0000313" key="9">
    <source>
        <dbReference type="Proteomes" id="UP000671879"/>
    </source>
</evidence>
<dbReference type="Proteomes" id="UP000671879">
    <property type="component" value="Chromosome"/>
</dbReference>
<evidence type="ECO:0000256" key="3">
    <source>
        <dbReference type="ARBA" id="ARBA00022692"/>
    </source>
</evidence>
<accession>A0A9Q7APH9</accession>
<dbReference type="PROSITE" id="PS51318">
    <property type="entry name" value="TAT"/>
    <property type="match status" value="1"/>
</dbReference>
<evidence type="ECO:0000256" key="1">
    <source>
        <dbReference type="ARBA" id="ARBA00004141"/>
    </source>
</evidence>
<comment type="subcellular location">
    <subcellularLocation>
        <location evidence="1">Membrane</location>
        <topology evidence="1">Multi-pass membrane protein</topology>
    </subcellularLocation>
</comment>
<protein>
    <submittedName>
        <fullName evidence="8">EamA family transporter</fullName>
    </submittedName>
</protein>
<evidence type="ECO:0000256" key="2">
    <source>
        <dbReference type="ARBA" id="ARBA00007362"/>
    </source>
</evidence>
<evidence type="ECO:0000313" key="8">
    <source>
        <dbReference type="EMBL" id="QTX31776.1"/>
    </source>
</evidence>
<evidence type="ECO:0000256" key="6">
    <source>
        <dbReference type="SAM" id="Phobius"/>
    </source>
</evidence>
<dbReference type="PANTHER" id="PTHR32322">
    <property type="entry name" value="INNER MEMBRANE TRANSPORTER"/>
    <property type="match status" value="1"/>
</dbReference>
<keyword evidence="3 6" id="KW-0812">Transmembrane</keyword>
<dbReference type="InterPro" id="IPR006311">
    <property type="entry name" value="TAT_signal"/>
</dbReference>
<dbReference type="PANTHER" id="PTHR32322:SF2">
    <property type="entry name" value="EAMA DOMAIN-CONTAINING PROTEIN"/>
    <property type="match status" value="1"/>
</dbReference>
<gene>
    <name evidence="8" type="ORF">KAR29_10580</name>
</gene>
<reference evidence="9" key="1">
    <citation type="submission" date="2021-04" db="EMBL/GenBank/DDBJ databases">
        <title>A novel Synergistetes isolate from a pyrite-forming mixed culture.</title>
        <authorList>
            <person name="Bunk B."/>
            <person name="Sproer C."/>
            <person name="Spring S."/>
            <person name="Pester M."/>
        </authorList>
    </citation>
    <scope>NUCLEOTIDE SEQUENCE [LARGE SCALE GENOMIC DNA]</scope>
    <source>
        <strain evidence="9">J.5.4.2-T.3.5.2</strain>
    </source>
</reference>
<feature type="transmembrane region" description="Helical" evidence="6">
    <location>
        <begin position="105"/>
        <end position="124"/>
    </location>
</feature>
<dbReference type="InterPro" id="IPR037185">
    <property type="entry name" value="EmrE-like"/>
</dbReference>
<dbReference type="SUPFAM" id="SSF103481">
    <property type="entry name" value="Multidrug resistance efflux transporter EmrE"/>
    <property type="match status" value="2"/>
</dbReference>
<keyword evidence="4 6" id="KW-1133">Transmembrane helix</keyword>
<organism evidence="8 9">
    <name type="scientific">Aminithiophilus ramosus</name>
    <dbReference type="NCBI Taxonomy" id="3029084"/>
    <lineage>
        <taxon>Bacteria</taxon>
        <taxon>Thermotogati</taxon>
        <taxon>Synergistota</taxon>
        <taxon>Synergistia</taxon>
        <taxon>Synergistales</taxon>
        <taxon>Aminithiophilaceae</taxon>
        <taxon>Aminithiophilus</taxon>
    </lineage>
</organism>
<dbReference type="GO" id="GO:0016020">
    <property type="term" value="C:membrane"/>
    <property type="evidence" value="ECO:0007669"/>
    <property type="project" value="UniProtKB-SubCell"/>
</dbReference>
<comment type="similarity">
    <text evidence="2">Belongs to the EamA transporter family.</text>
</comment>
<feature type="transmembrane region" description="Helical" evidence="6">
    <location>
        <begin position="221"/>
        <end position="243"/>
    </location>
</feature>
<feature type="transmembrane region" description="Helical" evidence="6">
    <location>
        <begin position="277"/>
        <end position="299"/>
    </location>
</feature>
<dbReference type="InterPro" id="IPR050638">
    <property type="entry name" value="AA-Vitamin_Transporters"/>
</dbReference>
<name>A0A9Q7APH9_9BACT</name>
<dbReference type="InterPro" id="IPR000620">
    <property type="entry name" value="EamA_dom"/>
</dbReference>
<dbReference type="EMBL" id="CP072943">
    <property type="protein sequence ID" value="QTX31776.1"/>
    <property type="molecule type" value="Genomic_DNA"/>
</dbReference>
<evidence type="ECO:0000259" key="7">
    <source>
        <dbReference type="Pfam" id="PF00892"/>
    </source>
</evidence>
<evidence type="ECO:0000256" key="4">
    <source>
        <dbReference type="ARBA" id="ARBA00022989"/>
    </source>
</evidence>
<keyword evidence="5 6" id="KW-0472">Membrane</keyword>
<feature type="transmembrane region" description="Helical" evidence="6">
    <location>
        <begin position="189"/>
        <end position="209"/>
    </location>
</feature>
<sequence length="310" mass="32812">MSSTPSGSPEAISRRGFLTALALVTLYLCWGSTFLANSLALEGFGPYLVNAVRFIVAGSLLYIWLRLRGESPMPLAAWLWTLPIAFLLFVGGSGLLVVAQQRVSSALAATLLALIPLWTVVIVALSERLMPRRNELAGIAVGFCGVVLLRLDGAFQGNLLGIALVFLSGLTWALGSVLSRRLPILHRPLGSAIQMITGGFVVLAVGLFRGESVVWPLPARALMGEVFLVTAGSLVGFCIYLFLLRSTRPAVATSYAFTNPLVASLLGWLVLGEAVSAVNVVAMAVIMVGVALVLAPGWIAEIRATARRGV</sequence>
<evidence type="ECO:0000256" key="5">
    <source>
        <dbReference type="ARBA" id="ARBA00023136"/>
    </source>
</evidence>
<feature type="domain" description="EamA" evidence="7">
    <location>
        <begin position="160"/>
        <end position="294"/>
    </location>
</feature>
<feature type="transmembrane region" description="Helical" evidence="6">
    <location>
        <begin position="159"/>
        <end position="177"/>
    </location>
</feature>
<feature type="domain" description="EamA" evidence="7">
    <location>
        <begin position="20"/>
        <end position="149"/>
    </location>
</feature>
<feature type="transmembrane region" description="Helical" evidence="6">
    <location>
        <begin position="250"/>
        <end position="271"/>
    </location>
</feature>
<dbReference type="AlphaFoldDB" id="A0A9Q7APH9"/>
<feature type="transmembrane region" description="Helical" evidence="6">
    <location>
        <begin position="47"/>
        <end position="65"/>
    </location>
</feature>
<dbReference type="KEGG" id="aram:KAR29_10580"/>
<dbReference type="RefSeq" id="WP_274372960.1">
    <property type="nucleotide sequence ID" value="NZ_CP072943.1"/>
</dbReference>